<accession>A0ABQ6HMM3</accession>
<proteinExistence type="predicted"/>
<evidence type="ECO:0000313" key="3">
    <source>
        <dbReference type="Proteomes" id="UP001157109"/>
    </source>
</evidence>
<dbReference type="RefSeq" id="WP_284284450.1">
    <property type="nucleotide sequence ID" value="NZ_BSUJ01000001.1"/>
</dbReference>
<evidence type="ECO:0000313" key="2">
    <source>
        <dbReference type="EMBL" id="GMA19675.1"/>
    </source>
</evidence>
<keyword evidence="3" id="KW-1185">Reference proteome</keyword>
<comment type="caution">
    <text evidence="2">The sequence shown here is derived from an EMBL/GenBank/DDBJ whole genome shotgun (WGS) entry which is preliminary data.</text>
</comment>
<name>A0ABQ6HMM3_9MICO</name>
<dbReference type="InterPro" id="IPR043519">
    <property type="entry name" value="NT_sf"/>
</dbReference>
<gene>
    <name evidence="2" type="ORF">GCM10025862_16960</name>
</gene>
<sequence length="268" mass="29133">MVSLRDFSLSPATADVALHQQLRHATTLDELALRAREAPGLLDRLLQRGLASGKVIAVYSNLVDTTIRRALELAFVGRPDLPMEAFTWIALGSNGRREAVLSSDVDSAVAFVDGTTDEQMAAYRAVFATVDVTLANAGLTSDKHGVSARSAAMSRTHTQWREAAHHWLLDPAEDKGAIMTSLLVDGRPIYGDPGLAAISTIFRDLREHPLTMRLLLIDALARRATLRSAREAPWRRSAHFDIKGHALLPWSTSPGGPVSPPAPPRCRP</sequence>
<dbReference type="SUPFAM" id="SSF81301">
    <property type="entry name" value="Nucleotidyltransferase"/>
    <property type="match status" value="1"/>
</dbReference>
<dbReference type="Proteomes" id="UP001157109">
    <property type="component" value="Unassembled WGS sequence"/>
</dbReference>
<dbReference type="EMBL" id="BSUJ01000001">
    <property type="protein sequence ID" value="GMA19675.1"/>
    <property type="molecule type" value="Genomic_DNA"/>
</dbReference>
<dbReference type="Gene3D" id="3.30.460.10">
    <property type="entry name" value="Beta Polymerase, domain 2"/>
    <property type="match status" value="1"/>
</dbReference>
<reference evidence="3" key="1">
    <citation type="journal article" date="2019" name="Int. J. Syst. Evol. Microbiol.">
        <title>The Global Catalogue of Microorganisms (GCM) 10K type strain sequencing project: providing services to taxonomists for standard genome sequencing and annotation.</title>
        <authorList>
            <consortium name="The Broad Institute Genomics Platform"/>
            <consortium name="The Broad Institute Genome Sequencing Center for Infectious Disease"/>
            <person name="Wu L."/>
            <person name="Ma J."/>
        </authorList>
    </citation>
    <scope>NUCLEOTIDE SEQUENCE [LARGE SCALE GENOMIC DNA]</scope>
    <source>
        <strain evidence="3">NBRC 105830</strain>
    </source>
</reference>
<feature type="domain" description="Protein-PII uridylyltransferase N-terminal" evidence="1">
    <location>
        <begin position="37"/>
        <end position="173"/>
    </location>
</feature>
<organism evidence="2 3">
    <name type="scientific">Arsenicicoccus piscis</name>
    <dbReference type="NCBI Taxonomy" id="673954"/>
    <lineage>
        <taxon>Bacteria</taxon>
        <taxon>Bacillati</taxon>
        <taxon>Actinomycetota</taxon>
        <taxon>Actinomycetes</taxon>
        <taxon>Micrococcales</taxon>
        <taxon>Intrasporangiaceae</taxon>
        <taxon>Arsenicicoccus</taxon>
    </lineage>
</organism>
<dbReference type="CDD" id="cd05401">
    <property type="entry name" value="NT_GlnE_GlnD_like"/>
    <property type="match status" value="1"/>
</dbReference>
<evidence type="ECO:0000259" key="1">
    <source>
        <dbReference type="Pfam" id="PF03445"/>
    </source>
</evidence>
<protein>
    <recommendedName>
        <fullName evidence="1">Protein-PII uridylyltransferase N-terminal domain-containing protein</fullName>
    </recommendedName>
</protein>
<dbReference type="InterPro" id="IPR005105">
    <property type="entry name" value="GlnD_Uridyltrans_N"/>
</dbReference>
<dbReference type="Pfam" id="PF03445">
    <property type="entry name" value="DUF294"/>
    <property type="match status" value="1"/>
</dbReference>